<dbReference type="InterPro" id="IPR050980">
    <property type="entry name" value="2C_sensor_his_kinase"/>
</dbReference>
<gene>
    <name evidence="12" type="ORF">I6N96_06860</name>
</gene>
<keyword evidence="10" id="KW-1133">Transmembrane helix</keyword>
<comment type="subcellular location">
    <subcellularLocation>
        <location evidence="2">Cell membrane</location>
        <topology evidence="2">Multi-pass membrane protein</topology>
    </subcellularLocation>
</comment>
<dbReference type="Gene3D" id="1.10.287.130">
    <property type="match status" value="1"/>
</dbReference>
<evidence type="ECO:0000313" key="12">
    <source>
        <dbReference type="EMBL" id="MBP1045997.1"/>
    </source>
</evidence>
<dbReference type="SUPFAM" id="SSF158472">
    <property type="entry name" value="HAMP domain-like"/>
    <property type="match status" value="1"/>
</dbReference>
<dbReference type="EC" id="2.7.13.3" evidence="3"/>
<dbReference type="SUPFAM" id="SSF55874">
    <property type="entry name" value="ATPase domain of HSP90 chaperone/DNA topoisomerase II/histidine kinase"/>
    <property type="match status" value="1"/>
</dbReference>
<keyword evidence="8" id="KW-0067">ATP-binding</keyword>
<keyword evidence="6" id="KW-0547">Nucleotide-binding</keyword>
<dbReference type="InterPro" id="IPR005467">
    <property type="entry name" value="His_kinase_dom"/>
</dbReference>
<reference evidence="12 13" key="1">
    <citation type="submission" date="2020-12" db="EMBL/GenBank/DDBJ databases">
        <title>Vagococcus allomyrinae sp. nov. and Enterococcus lavae sp. nov., isolated from the larvae of Allomyrina dichotoma.</title>
        <authorList>
            <person name="Lee S.D."/>
        </authorList>
    </citation>
    <scope>NUCLEOTIDE SEQUENCE [LARGE SCALE GENOMIC DNA]</scope>
    <source>
        <strain evidence="12 13">BWM-S5</strain>
    </source>
</reference>
<dbReference type="Gene3D" id="6.10.340.10">
    <property type="match status" value="1"/>
</dbReference>
<dbReference type="RefSeq" id="WP_209556824.1">
    <property type="nucleotide sequence ID" value="NZ_JAEDXU010000003.1"/>
</dbReference>
<dbReference type="CDD" id="cd00082">
    <property type="entry name" value="HisKA"/>
    <property type="match status" value="1"/>
</dbReference>
<evidence type="ECO:0000256" key="8">
    <source>
        <dbReference type="ARBA" id="ARBA00022840"/>
    </source>
</evidence>
<dbReference type="Pfam" id="PF02518">
    <property type="entry name" value="HATPase_c"/>
    <property type="match status" value="1"/>
</dbReference>
<sequence length="386" mass="44378">MDWLDEQLQSIRLTNKGLWSSLLLYLFGGLLLAVFAYGLTVSFCVGWERLLLDESQPMERFTDIFLRSYTLPVPRNVEMPVAVLRTVRQFNFIVYILLAVTWSSRRFYKDKICQPLLIMSETIKGIQQKDLSVSSYYKSGDEFEEICSGMEEMRRQLIEDQHQIVELHEEQRQVNAAFAHDIRTPLAVIQNNVELIRAFYPSGKMTEERMADSLEKIDRHLQRLKDFTFTMQEIQKIDEIDLVREYQKTAVLAQTVHEIGKALIDKEFSVQLVEPMPDWITIDLQIISQVVENLLANANRFAEREVRVILQVDSGFLFLFVHDDGKGFSKEEISKATTPYYSQDKSDHFGMGLTICQALTKKHGGVLRLSNAVNGGAVTSATFIIT</sequence>
<dbReference type="InterPro" id="IPR036097">
    <property type="entry name" value="HisK_dim/P_sf"/>
</dbReference>
<evidence type="ECO:0000256" key="4">
    <source>
        <dbReference type="ARBA" id="ARBA00022475"/>
    </source>
</evidence>
<dbReference type="SMART" id="SM00388">
    <property type="entry name" value="HisKA"/>
    <property type="match status" value="1"/>
</dbReference>
<evidence type="ECO:0000256" key="2">
    <source>
        <dbReference type="ARBA" id="ARBA00004651"/>
    </source>
</evidence>
<dbReference type="Pfam" id="PF00512">
    <property type="entry name" value="HisKA"/>
    <property type="match status" value="1"/>
</dbReference>
<evidence type="ECO:0000256" key="3">
    <source>
        <dbReference type="ARBA" id="ARBA00012438"/>
    </source>
</evidence>
<dbReference type="Proteomes" id="UP000673375">
    <property type="component" value="Unassembled WGS sequence"/>
</dbReference>
<dbReference type="GO" id="GO:0016301">
    <property type="term" value="F:kinase activity"/>
    <property type="evidence" value="ECO:0007669"/>
    <property type="project" value="UniProtKB-KW"/>
</dbReference>
<evidence type="ECO:0000313" key="13">
    <source>
        <dbReference type="Proteomes" id="UP000673375"/>
    </source>
</evidence>
<keyword evidence="9" id="KW-0902">Two-component regulatory system</keyword>
<dbReference type="Gene3D" id="3.30.565.10">
    <property type="entry name" value="Histidine kinase-like ATPase, C-terminal domain"/>
    <property type="match status" value="1"/>
</dbReference>
<evidence type="ECO:0000256" key="1">
    <source>
        <dbReference type="ARBA" id="ARBA00000085"/>
    </source>
</evidence>
<evidence type="ECO:0000256" key="6">
    <source>
        <dbReference type="ARBA" id="ARBA00022741"/>
    </source>
</evidence>
<feature type="transmembrane region" description="Helical" evidence="10">
    <location>
        <begin position="22"/>
        <end position="43"/>
    </location>
</feature>
<evidence type="ECO:0000256" key="10">
    <source>
        <dbReference type="SAM" id="Phobius"/>
    </source>
</evidence>
<evidence type="ECO:0000256" key="7">
    <source>
        <dbReference type="ARBA" id="ARBA00022777"/>
    </source>
</evidence>
<feature type="domain" description="Histidine kinase" evidence="11">
    <location>
        <begin position="177"/>
        <end position="386"/>
    </location>
</feature>
<dbReference type="SUPFAM" id="SSF47384">
    <property type="entry name" value="Homodimeric domain of signal transducing histidine kinase"/>
    <property type="match status" value="1"/>
</dbReference>
<keyword evidence="5" id="KW-0808">Transferase</keyword>
<keyword evidence="10" id="KW-0812">Transmembrane</keyword>
<keyword evidence="7 12" id="KW-0418">Kinase</keyword>
<evidence type="ECO:0000256" key="5">
    <source>
        <dbReference type="ARBA" id="ARBA00022679"/>
    </source>
</evidence>
<dbReference type="InterPro" id="IPR036890">
    <property type="entry name" value="HATPase_C_sf"/>
</dbReference>
<dbReference type="EMBL" id="JAEDXU010000003">
    <property type="protein sequence ID" value="MBP1045997.1"/>
    <property type="molecule type" value="Genomic_DNA"/>
</dbReference>
<evidence type="ECO:0000256" key="9">
    <source>
        <dbReference type="ARBA" id="ARBA00023012"/>
    </source>
</evidence>
<dbReference type="PANTHER" id="PTHR44936:SF10">
    <property type="entry name" value="SENSOR PROTEIN RSTB"/>
    <property type="match status" value="1"/>
</dbReference>
<comment type="catalytic activity">
    <reaction evidence="1">
        <text>ATP + protein L-histidine = ADP + protein N-phospho-L-histidine.</text>
        <dbReference type="EC" id="2.7.13.3"/>
    </reaction>
</comment>
<proteinExistence type="predicted"/>
<protein>
    <recommendedName>
        <fullName evidence="3">histidine kinase</fullName>
        <ecNumber evidence="3">2.7.13.3</ecNumber>
    </recommendedName>
</protein>
<dbReference type="PANTHER" id="PTHR44936">
    <property type="entry name" value="SENSOR PROTEIN CREC"/>
    <property type="match status" value="1"/>
</dbReference>
<keyword evidence="4" id="KW-1003">Cell membrane</keyword>
<dbReference type="InterPro" id="IPR003661">
    <property type="entry name" value="HisK_dim/P_dom"/>
</dbReference>
<accession>A0ABS4CJ77</accession>
<organism evidence="12 13">
    <name type="scientific">Enterococcus larvae</name>
    <dbReference type="NCBI Taxonomy" id="2794352"/>
    <lineage>
        <taxon>Bacteria</taxon>
        <taxon>Bacillati</taxon>
        <taxon>Bacillota</taxon>
        <taxon>Bacilli</taxon>
        <taxon>Lactobacillales</taxon>
        <taxon>Enterococcaceae</taxon>
        <taxon>Enterococcus</taxon>
    </lineage>
</organism>
<dbReference type="InterPro" id="IPR003594">
    <property type="entry name" value="HATPase_dom"/>
</dbReference>
<name>A0ABS4CJ77_9ENTE</name>
<comment type="caution">
    <text evidence="12">The sequence shown here is derived from an EMBL/GenBank/DDBJ whole genome shotgun (WGS) entry which is preliminary data.</text>
</comment>
<dbReference type="PROSITE" id="PS50109">
    <property type="entry name" value="HIS_KIN"/>
    <property type="match status" value="1"/>
</dbReference>
<dbReference type="SMART" id="SM00387">
    <property type="entry name" value="HATPase_c"/>
    <property type="match status" value="1"/>
</dbReference>
<keyword evidence="10" id="KW-0472">Membrane</keyword>
<evidence type="ECO:0000259" key="11">
    <source>
        <dbReference type="PROSITE" id="PS50109"/>
    </source>
</evidence>
<keyword evidence="13" id="KW-1185">Reference proteome</keyword>